<organism evidence="6 7">
    <name type="scientific">Nitrospira defluvii</name>
    <dbReference type="NCBI Taxonomy" id="330214"/>
    <lineage>
        <taxon>Bacteria</taxon>
        <taxon>Pseudomonadati</taxon>
        <taxon>Nitrospirota</taxon>
        <taxon>Nitrospiria</taxon>
        <taxon>Nitrospirales</taxon>
        <taxon>Nitrospiraceae</taxon>
        <taxon>Nitrospira</taxon>
    </lineage>
</organism>
<evidence type="ECO:0000256" key="1">
    <source>
        <dbReference type="ARBA" id="ARBA00022679"/>
    </source>
</evidence>
<keyword evidence="3" id="KW-0597">Phosphoprotein</keyword>
<dbReference type="PANTHER" id="PTHR43102">
    <property type="entry name" value="SLR1143 PROTEIN"/>
    <property type="match status" value="1"/>
</dbReference>
<feature type="domain" description="Response regulatory" evidence="4">
    <location>
        <begin position="332"/>
        <end position="451"/>
    </location>
</feature>
<keyword evidence="2" id="KW-0418">Kinase</keyword>
<dbReference type="SMART" id="SM00448">
    <property type="entry name" value="REC"/>
    <property type="match status" value="1"/>
</dbReference>
<evidence type="ECO:0000313" key="6">
    <source>
        <dbReference type="EMBL" id="CAE6712335.1"/>
    </source>
</evidence>
<evidence type="ECO:0000259" key="4">
    <source>
        <dbReference type="PROSITE" id="PS50110"/>
    </source>
</evidence>
<keyword evidence="7" id="KW-1185">Reference proteome</keyword>
<dbReference type="EMBL" id="CAJNBJ010000001">
    <property type="protein sequence ID" value="CAE6712335.1"/>
    <property type="molecule type" value="Genomic_DNA"/>
</dbReference>
<proteinExistence type="predicted"/>
<dbReference type="CDD" id="cd17546">
    <property type="entry name" value="REC_hyHK_CKI1_RcsC-like"/>
    <property type="match status" value="1"/>
</dbReference>
<dbReference type="PROSITE" id="PS50110">
    <property type="entry name" value="RESPONSE_REGULATORY"/>
    <property type="match status" value="1"/>
</dbReference>
<dbReference type="InterPro" id="IPR029016">
    <property type="entry name" value="GAF-like_dom_sf"/>
</dbReference>
<dbReference type="Pfam" id="PF13426">
    <property type="entry name" value="PAS_9"/>
    <property type="match status" value="1"/>
</dbReference>
<dbReference type="PANTHER" id="PTHR43102:SF2">
    <property type="entry name" value="GAF DOMAIN-CONTAINING PROTEIN"/>
    <property type="match status" value="1"/>
</dbReference>
<evidence type="ECO:0008006" key="8">
    <source>
        <dbReference type="Google" id="ProtNLM"/>
    </source>
</evidence>
<dbReference type="SUPFAM" id="SSF55785">
    <property type="entry name" value="PYP-like sensor domain (PAS domain)"/>
    <property type="match status" value="1"/>
</dbReference>
<dbReference type="SMART" id="SM00065">
    <property type="entry name" value="GAF"/>
    <property type="match status" value="1"/>
</dbReference>
<dbReference type="InterPro" id="IPR000014">
    <property type="entry name" value="PAS"/>
</dbReference>
<reference evidence="6 7" key="1">
    <citation type="submission" date="2021-02" db="EMBL/GenBank/DDBJ databases">
        <authorList>
            <person name="Han P."/>
        </authorList>
    </citation>
    <scope>NUCLEOTIDE SEQUENCE [LARGE SCALE GENOMIC DNA]</scope>
    <source>
        <strain evidence="6">Candidatus Nitrospira sp. ZN2</strain>
    </source>
</reference>
<dbReference type="Gene3D" id="3.30.450.40">
    <property type="match status" value="1"/>
</dbReference>
<keyword evidence="1" id="KW-0808">Transferase</keyword>
<dbReference type="Pfam" id="PF00072">
    <property type="entry name" value="Response_reg"/>
    <property type="match status" value="1"/>
</dbReference>
<dbReference type="SUPFAM" id="SSF55781">
    <property type="entry name" value="GAF domain-like"/>
    <property type="match status" value="1"/>
</dbReference>
<evidence type="ECO:0000256" key="2">
    <source>
        <dbReference type="ARBA" id="ARBA00022777"/>
    </source>
</evidence>
<sequence length="460" mass="51570">MAETPLIAPYPDHEAQRVEALRRYELLDTEPETPFDELVQLAAQICQVPIALISLIDPLRQWFKAKTGVGVCQTSRDIAFCAHAILQRDMFEVPDALGDVRFATNPLVTGEPHIRFYAGVPLIDRDGHALGTLCVIDRVPKRLSAQHKKALMVLGRQVVAQFELRLRNRQLATHVAKLEQADSLRSTFLFAAEQALDGIAFLDETGRYTYMNRAHAAQHGYEPTALIGKSWRELYTAAEIAKIDTMVFPLLKEKGRWQGETIGRGRDGAPITTQVSLALFPDQDRRSNWLLWISRKRLLITVENTLRSPEGARPAQQPMPDRSAPSDPYPLHILLVEDMEDNRVLITFLLKALPYRFDLAENGAVGVKKFQAGQYDLVLMDVQMPVMDGYEAVHSIRAWEAEQGRDATPIIALTGNGLTEDIEKAQAVGFTAHLTKPIKKHTLLEAIQQHVIVRTKEAAL</sequence>
<dbReference type="SUPFAM" id="SSF52172">
    <property type="entry name" value="CheY-like"/>
    <property type="match status" value="1"/>
</dbReference>
<dbReference type="InterPro" id="IPR001789">
    <property type="entry name" value="Sig_transdc_resp-reg_receiver"/>
</dbReference>
<dbReference type="CDD" id="cd00130">
    <property type="entry name" value="PAS"/>
    <property type="match status" value="1"/>
</dbReference>
<feature type="domain" description="PAS" evidence="5">
    <location>
        <begin position="184"/>
        <end position="254"/>
    </location>
</feature>
<dbReference type="Gene3D" id="3.30.450.20">
    <property type="entry name" value="PAS domain"/>
    <property type="match status" value="1"/>
</dbReference>
<dbReference type="Pfam" id="PF01590">
    <property type="entry name" value="GAF"/>
    <property type="match status" value="1"/>
</dbReference>
<comment type="caution">
    <text evidence="6">The sequence shown here is derived from an EMBL/GenBank/DDBJ whole genome shotgun (WGS) entry which is preliminary data.</text>
</comment>
<gene>
    <name evidence="6" type="ORF">NSPZN2_11279</name>
</gene>
<dbReference type="Gene3D" id="3.40.50.2300">
    <property type="match status" value="1"/>
</dbReference>
<protein>
    <recommendedName>
        <fullName evidence="8">Histidine kinase</fullName>
    </recommendedName>
</protein>
<evidence type="ECO:0000259" key="5">
    <source>
        <dbReference type="PROSITE" id="PS50112"/>
    </source>
</evidence>
<dbReference type="InterPro" id="IPR003018">
    <property type="entry name" value="GAF"/>
</dbReference>
<accession>A0ABM8QS31</accession>
<evidence type="ECO:0000313" key="7">
    <source>
        <dbReference type="Proteomes" id="UP000675880"/>
    </source>
</evidence>
<dbReference type="PROSITE" id="PS50112">
    <property type="entry name" value="PAS"/>
    <property type="match status" value="1"/>
</dbReference>
<name>A0ABM8QS31_9BACT</name>
<feature type="modified residue" description="4-aspartylphosphate" evidence="3">
    <location>
        <position position="381"/>
    </location>
</feature>
<dbReference type="Proteomes" id="UP000675880">
    <property type="component" value="Unassembled WGS sequence"/>
</dbReference>
<evidence type="ECO:0000256" key="3">
    <source>
        <dbReference type="PROSITE-ProRule" id="PRU00169"/>
    </source>
</evidence>
<dbReference type="InterPro" id="IPR011006">
    <property type="entry name" value="CheY-like_superfamily"/>
</dbReference>
<dbReference type="NCBIfam" id="TIGR00229">
    <property type="entry name" value="sensory_box"/>
    <property type="match status" value="1"/>
</dbReference>
<dbReference type="RefSeq" id="WP_213041048.1">
    <property type="nucleotide sequence ID" value="NZ_CAJNBJ010000001.1"/>
</dbReference>
<dbReference type="InterPro" id="IPR035965">
    <property type="entry name" value="PAS-like_dom_sf"/>
</dbReference>